<keyword evidence="2" id="KW-1185">Reference proteome</keyword>
<name>A0ABD3H7I3_9MARC</name>
<reference evidence="1 2" key="1">
    <citation type="submission" date="2024-09" db="EMBL/GenBank/DDBJ databases">
        <title>Chromosome-scale assembly of Riccia sorocarpa.</title>
        <authorList>
            <person name="Paukszto L."/>
        </authorList>
    </citation>
    <scope>NUCLEOTIDE SEQUENCE [LARGE SCALE GENOMIC DNA]</scope>
    <source>
        <strain evidence="1">LP-2024</strain>
        <tissue evidence="1">Aerial parts of the thallus</tissue>
    </source>
</reference>
<accession>A0ABD3H7I3</accession>
<evidence type="ECO:0000313" key="2">
    <source>
        <dbReference type="Proteomes" id="UP001633002"/>
    </source>
</evidence>
<dbReference type="AlphaFoldDB" id="A0ABD3H7I3"/>
<evidence type="ECO:0000313" key="1">
    <source>
        <dbReference type="EMBL" id="KAL3686512.1"/>
    </source>
</evidence>
<protein>
    <submittedName>
        <fullName evidence="1">Uncharacterized protein</fullName>
    </submittedName>
</protein>
<comment type="caution">
    <text evidence="1">The sequence shown here is derived from an EMBL/GenBank/DDBJ whole genome shotgun (WGS) entry which is preliminary data.</text>
</comment>
<dbReference type="EMBL" id="JBJQOH010000005">
    <property type="protein sequence ID" value="KAL3686512.1"/>
    <property type="molecule type" value="Genomic_DNA"/>
</dbReference>
<dbReference type="Proteomes" id="UP001633002">
    <property type="component" value="Unassembled WGS sequence"/>
</dbReference>
<proteinExistence type="predicted"/>
<sequence length="322" mass="36134">MEEDYPFRSVRREERLKIVPEGSSKLEVRDRLGGDGIEYRSEARTMALTQCGNLQEIYDFVKGKKPFSPSQLLVTIEQFDPGNRFGKYSYLACQYHGKYMCRRAVNPEQNGNTPARHMYGMKSAAETSQGEDAHVCGEWGSQRAWMFHVRCSDKSILFRDTRLMPKCIVFQAGDMIFGMSAAESGQRPLPDQAMLLENAMKGQWLLTFQLNGSPRKRTSLDKSKKADILVSSARRPVLSAPPRVLFGAQPSSSSSKLPASDEGCEDNISSTIVVSSDDDCEDSESTFIEVDRAAQKLTVAQNQLKQKLLQVGIRLAMLKMFF</sequence>
<gene>
    <name evidence="1" type="ORF">R1sor_009086</name>
</gene>
<organism evidence="1 2">
    <name type="scientific">Riccia sorocarpa</name>
    <dbReference type="NCBI Taxonomy" id="122646"/>
    <lineage>
        <taxon>Eukaryota</taxon>
        <taxon>Viridiplantae</taxon>
        <taxon>Streptophyta</taxon>
        <taxon>Embryophyta</taxon>
        <taxon>Marchantiophyta</taxon>
        <taxon>Marchantiopsida</taxon>
        <taxon>Marchantiidae</taxon>
        <taxon>Marchantiales</taxon>
        <taxon>Ricciaceae</taxon>
        <taxon>Riccia</taxon>
    </lineage>
</organism>